<dbReference type="AlphaFoldDB" id="A0A399FEN4"/>
<sequence length="100" mass="11101">MKRVFICSPYSGDVKHNVQAAQGYCLEALIEGCAPFASHLLYPQMLNDANPVEREWGIQAGLEFLLTCSEVWVYGQPTEGMKREIAFAEAAGIPVIERQP</sequence>
<feature type="domain" description="DUF7768" evidence="1">
    <location>
        <begin position="2"/>
        <end position="96"/>
    </location>
</feature>
<accession>A0A399FEN4</accession>
<gene>
    <name evidence="2" type="ORF">Mgrana_00085</name>
</gene>
<dbReference type="Gene3D" id="3.40.50.10400">
    <property type="entry name" value="Hypothetical protein PA1492"/>
    <property type="match status" value="1"/>
</dbReference>
<dbReference type="InterPro" id="IPR056670">
    <property type="entry name" value="DUF7768"/>
</dbReference>
<reference evidence="2 3" key="1">
    <citation type="submission" date="2018-08" db="EMBL/GenBank/DDBJ databases">
        <title>Meiothermus granaticius genome AF-68 sequencing project.</title>
        <authorList>
            <person name="Da Costa M.S."/>
            <person name="Albuquerque L."/>
            <person name="Raposo P."/>
            <person name="Froufe H.J.C."/>
            <person name="Barroso C.S."/>
            <person name="Egas C."/>
        </authorList>
    </citation>
    <scope>NUCLEOTIDE SEQUENCE [LARGE SCALE GENOMIC DNA]</scope>
    <source>
        <strain evidence="2 3">AF-68</strain>
    </source>
</reference>
<name>A0A399FEN4_9DEIN</name>
<evidence type="ECO:0000259" key="1">
    <source>
        <dbReference type="Pfam" id="PF24963"/>
    </source>
</evidence>
<evidence type="ECO:0000313" key="3">
    <source>
        <dbReference type="Proteomes" id="UP000266178"/>
    </source>
</evidence>
<proteinExistence type="predicted"/>
<comment type="caution">
    <text evidence="2">The sequence shown here is derived from an EMBL/GenBank/DDBJ whole genome shotgun (WGS) entry which is preliminary data.</text>
</comment>
<dbReference type="OrthoDB" id="7064188at2"/>
<protein>
    <recommendedName>
        <fullName evidence="1">DUF7768 domain-containing protein</fullName>
    </recommendedName>
</protein>
<dbReference type="EMBL" id="QWLB01000001">
    <property type="protein sequence ID" value="RIH93999.1"/>
    <property type="molecule type" value="Genomic_DNA"/>
</dbReference>
<organism evidence="2 3">
    <name type="scientific">Meiothermus granaticius NBRC 107808</name>
    <dbReference type="NCBI Taxonomy" id="1227551"/>
    <lineage>
        <taxon>Bacteria</taxon>
        <taxon>Thermotogati</taxon>
        <taxon>Deinococcota</taxon>
        <taxon>Deinococci</taxon>
        <taxon>Thermales</taxon>
        <taxon>Thermaceae</taxon>
        <taxon>Meiothermus</taxon>
    </lineage>
</organism>
<keyword evidence="3" id="KW-1185">Reference proteome</keyword>
<dbReference type="Pfam" id="PF24963">
    <property type="entry name" value="DUF7768"/>
    <property type="match status" value="1"/>
</dbReference>
<dbReference type="Proteomes" id="UP000266178">
    <property type="component" value="Unassembled WGS sequence"/>
</dbReference>
<evidence type="ECO:0000313" key="2">
    <source>
        <dbReference type="EMBL" id="RIH93999.1"/>
    </source>
</evidence>
<dbReference type="RefSeq" id="WP_119355627.1">
    <property type="nucleotide sequence ID" value="NZ_BJXM01000022.1"/>
</dbReference>